<dbReference type="GO" id="GO:0005886">
    <property type="term" value="C:plasma membrane"/>
    <property type="evidence" value="ECO:0007669"/>
    <property type="project" value="UniProtKB-SubCell"/>
</dbReference>
<comment type="catalytic activity">
    <reaction evidence="13">
        <text>a 1,2-diacyl-sn-glycerol + H2O = a 2-acylglycerol + a fatty acid + H(+)</text>
        <dbReference type="Rhea" id="RHEA:33275"/>
        <dbReference type="ChEBI" id="CHEBI:15377"/>
        <dbReference type="ChEBI" id="CHEBI:15378"/>
        <dbReference type="ChEBI" id="CHEBI:17389"/>
        <dbReference type="ChEBI" id="CHEBI:17815"/>
        <dbReference type="ChEBI" id="CHEBI:28868"/>
        <dbReference type="EC" id="3.1.1.116"/>
    </reaction>
    <physiologicalReaction direction="left-to-right" evidence="13">
        <dbReference type="Rhea" id="RHEA:33276"/>
    </physiologicalReaction>
</comment>
<dbReference type="GO" id="GO:0016042">
    <property type="term" value="P:lipid catabolic process"/>
    <property type="evidence" value="ECO:0007669"/>
    <property type="project" value="UniProtKB-KW"/>
</dbReference>
<dbReference type="EC" id="3.1.1.116" evidence="14"/>
<dbReference type="GO" id="GO:0016298">
    <property type="term" value="F:lipase activity"/>
    <property type="evidence" value="ECO:0007669"/>
    <property type="project" value="TreeGrafter"/>
</dbReference>
<dbReference type="Pfam" id="PF01764">
    <property type="entry name" value="Lipase_3"/>
    <property type="match status" value="1"/>
</dbReference>
<dbReference type="PANTHER" id="PTHR45792">
    <property type="entry name" value="DIACYLGLYCEROL LIPASE HOMOLOG-RELATED"/>
    <property type="match status" value="1"/>
</dbReference>
<evidence type="ECO:0000256" key="12">
    <source>
        <dbReference type="ARBA" id="ARBA00023136"/>
    </source>
</evidence>
<dbReference type="GeneID" id="17041225"/>
<dbReference type="InterPro" id="IPR052214">
    <property type="entry name" value="DAG_Lipase-Related"/>
</dbReference>
<feature type="compositionally biased region" description="Basic and acidic residues" evidence="15">
    <location>
        <begin position="745"/>
        <end position="756"/>
    </location>
</feature>
<feature type="region of interest" description="Disordered" evidence="15">
    <location>
        <begin position="310"/>
        <end position="461"/>
    </location>
</feature>
<dbReference type="OrthoDB" id="438440at2759"/>
<dbReference type="Proteomes" id="UP000007264">
    <property type="component" value="Unassembled WGS sequence"/>
</dbReference>
<comment type="caution">
    <text evidence="17">The sequence shown here is derived from an EMBL/GenBank/DDBJ whole genome shotgun (WGS) entry which is preliminary data.</text>
</comment>
<protein>
    <recommendedName>
        <fullName evidence="14">sn-1-specific diacylglycerol lipase</fullName>
        <ecNumber evidence="14">3.1.1.116</ecNumber>
    </recommendedName>
</protein>
<dbReference type="InterPro" id="IPR002921">
    <property type="entry name" value="Fungal_lipase-type"/>
</dbReference>
<organism evidence="17 18">
    <name type="scientific">Coccomyxa subellipsoidea (strain C-169)</name>
    <name type="common">Green microalga</name>
    <dbReference type="NCBI Taxonomy" id="574566"/>
    <lineage>
        <taxon>Eukaryota</taxon>
        <taxon>Viridiplantae</taxon>
        <taxon>Chlorophyta</taxon>
        <taxon>core chlorophytes</taxon>
        <taxon>Trebouxiophyceae</taxon>
        <taxon>Trebouxiophyceae incertae sedis</taxon>
        <taxon>Coccomyxaceae</taxon>
        <taxon>Coccomyxa</taxon>
        <taxon>Coccomyxa subellipsoidea</taxon>
    </lineage>
</organism>
<dbReference type="eggNOG" id="KOG2088">
    <property type="taxonomic scope" value="Eukaryota"/>
</dbReference>
<evidence type="ECO:0000256" key="10">
    <source>
        <dbReference type="ARBA" id="ARBA00022989"/>
    </source>
</evidence>
<keyword evidence="3" id="KW-1003">Cell membrane</keyword>
<accession>I0YXW8</accession>
<evidence type="ECO:0000259" key="16">
    <source>
        <dbReference type="Pfam" id="PF01764"/>
    </source>
</evidence>
<evidence type="ECO:0000256" key="1">
    <source>
        <dbReference type="ARBA" id="ARBA00001913"/>
    </source>
</evidence>
<gene>
    <name evidence="17" type="ORF">COCSUDRAFT_63593</name>
</gene>
<keyword evidence="8" id="KW-0106">Calcium</keyword>
<keyword evidence="18" id="KW-1185">Reference proteome</keyword>
<evidence type="ECO:0000256" key="15">
    <source>
        <dbReference type="SAM" id="MobiDB-lite"/>
    </source>
</evidence>
<evidence type="ECO:0000256" key="14">
    <source>
        <dbReference type="ARBA" id="ARBA00026104"/>
    </source>
</evidence>
<keyword evidence="10" id="KW-1133">Transmembrane helix</keyword>
<keyword evidence="7" id="KW-0378">Hydrolase</keyword>
<feature type="compositionally biased region" description="Low complexity" evidence="15">
    <location>
        <begin position="361"/>
        <end position="384"/>
    </location>
</feature>
<evidence type="ECO:0000256" key="6">
    <source>
        <dbReference type="ARBA" id="ARBA00022723"/>
    </source>
</evidence>
<comment type="cofactor">
    <cofactor evidence="1">
        <name>Ca(2+)</name>
        <dbReference type="ChEBI" id="CHEBI:29108"/>
    </cofactor>
</comment>
<dbReference type="EMBL" id="AGSI01000008">
    <property type="protein sequence ID" value="EIE23237.1"/>
    <property type="molecule type" value="Genomic_DNA"/>
</dbReference>
<sequence length="775" mass="83908">MVVLCCHCCRATEKESGEPPPYARMGQLFSQLFGCVDWAPSDLIATFLLAGVAQTCRRRSKVELIAAAGGVPEMPARHSPSRDAAQMLIPASRAASLHSASSADMMLAEGWLDMAPYDVEAGSGIQPLVTPSGMGIEMRPDLTAKQAAGMQCSARDAVSDEDIEEAAYFSKYAFAAYGYMLYIWSKPQFKGWCELCCGRGCGFCFGPIRRYQEAFAAGRWMPTLKVANYMNHEAILQITNIKEEDIVFVRFDTDVIAQSCLPYFIALDHATKSVVIAIRGTLSMEDLITDFMCEPAEMDDWLSTAATSHTGPFSSAHDPGGLVGSSQGTGFFSRGDTPHDCSEPASAKENGGGGRVFSHLHASTSSRSEAHSSSPPRQQRFSRNSSKERLETVRSGIPGFLEESRKLQSMGRRKVQEGGGDKASSAEDNDSADPDGLGDIDATSPNRSFRAAPPEVQVIDRHSRSSAHAGILRAAKGVVEDLVKEGVLAALMEGRPLPPNNKVTPDCRNWSIVLTGHSLGAGAAALVALYIRSFYPNSRCWAFEPPGGLVDGALADAAADCVTSVVIGKDWVPRLSLASFERLRDEMVIAGLRCKKSKTEFLLRSLMGHRWTREELFTSEASARPEANAILSHMSAMLQHSSSVGARYEIARNFRPPGRLMFLRPVKTAAQEKASRRTYDTVWITAEDLVEEGILVSPRMMADHMPDYLTAVLRRVAHARASSRHGSPVSDGDPSRSTGAQGSAPEREARSNEWSKEGGSPVGPTAGQDKAEQLD</sequence>
<keyword evidence="6" id="KW-0479">Metal-binding</keyword>
<evidence type="ECO:0000256" key="13">
    <source>
        <dbReference type="ARBA" id="ARBA00024531"/>
    </source>
</evidence>
<evidence type="ECO:0000256" key="5">
    <source>
        <dbReference type="ARBA" id="ARBA00022692"/>
    </source>
</evidence>
<dbReference type="Gene3D" id="3.40.50.1820">
    <property type="entry name" value="alpha/beta hydrolase"/>
    <property type="match status" value="2"/>
</dbReference>
<feature type="compositionally biased region" description="Acidic residues" evidence="15">
    <location>
        <begin position="427"/>
        <end position="438"/>
    </location>
</feature>
<dbReference type="PANTHER" id="PTHR45792:SF8">
    <property type="entry name" value="DIACYLGLYCEROL LIPASE-ALPHA"/>
    <property type="match status" value="1"/>
</dbReference>
<name>I0YXW8_COCSC</name>
<evidence type="ECO:0000256" key="7">
    <source>
        <dbReference type="ARBA" id="ARBA00022801"/>
    </source>
</evidence>
<feature type="region of interest" description="Disordered" evidence="15">
    <location>
        <begin position="719"/>
        <end position="775"/>
    </location>
</feature>
<dbReference type="InterPro" id="IPR029058">
    <property type="entry name" value="AB_hydrolase_fold"/>
</dbReference>
<keyword evidence="11" id="KW-0443">Lipid metabolism</keyword>
<proteinExistence type="predicted"/>
<dbReference type="GO" id="GO:0046872">
    <property type="term" value="F:metal ion binding"/>
    <property type="evidence" value="ECO:0007669"/>
    <property type="project" value="UniProtKB-KW"/>
</dbReference>
<evidence type="ECO:0000256" key="8">
    <source>
        <dbReference type="ARBA" id="ARBA00022837"/>
    </source>
</evidence>
<dbReference type="KEGG" id="csl:COCSUDRAFT_63593"/>
<keyword evidence="9" id="KW-0442">Lipid degradation</keyword>
<feature type="domain" description="Fungal lipase-type" evidence="16">
    <location>
        <begin position="464"/>
        <end position="578"/>
    </location>
</feature>
<comment type="subcellular location">
    <subcellularLocation>
        <location evidence="2">Cell membrane</location>
        <topology evidence="2">Multi-pass membrane protein</topology>
    </subcellularLocation>
</comment>
<evidence type="ECO:0000313" key="18">
    <source>
        <dbReference type="Proteomes" id="UP000007264"/>
    </source>
</evidence>
<reference evidence="17 18" key="1">
    <citation type="journal article" date="2012" name="Genome Biol.">
        <title>The genome of the polar eukaryotic microalga coccomyxa subellipsoidea reveals traits of cold adaptation.</title>
        <authorList>
            <person name="Blanc G."/>
            <person name="Agarkova I."/>
            <person name="Grimwood J."/>
            <person name="Kuo A."/>
            <person name="Brueggeman A."/>
            <person name="Dunigan D."/>
            <person name="Gurnon J."/>
            <person name="Ladunga I."/>
            <person name="Lindquist E."/>
            <person name="Lucas S."/>
            <person name="Pangilinan J."/>
            <person name="Proschold T."/>
            <person name="Salamov A."/>
            <person name="Schmutz J."/>
            <person name="Weeks D."/>
            <person name="Yamada T."/>
            <person name="Claverie J.M."/>
            <person name="Grigoriev I."/>
            <person name="Van Etten J."/>
            <person name="Lomsadze A."/>
            <person name="Borodovsky M."/>
        </authorList>
    </citation>
    <scope>NUCLEOTIDE SEQUENCE [LARGE SCALE GENOMIC DNA]</scope>
    <source>
        <strain evidence="17 18">C-169</strain>
    </source>
</reference>
<keyword evidence="12" id="KW-0472">Membrane</keyword>
<evidence type="ECO:0000256" key="4">
    <source>
        <dbReference type="ARBA" id="ARBA00022553"/>
    </source>
</evidence>
<evidence type="ECO:0000256" key="9">
    <source>
        <dbReference type="ARBA" id="ARBA00022963"/>
    </source>
</evidence>
<dbReference type="SUPFAM" id="SSF53474">
    <property type="entry name" value="alpha/beta-Hydrolases"/>
    <property type="match status" value="2"/>
</dbReference>
<keyword evidence="5" id="KW-0812">Transmembrane</keyword>
<evidence type="ECO:0000256" key="3">
    <source>
        <dbReference type="ARBA" id="ARBA00022475"/>
    </source>
</evidence>
<dbReference type="AlphaFoldDB" id="I0YXW8"/>
<dbReference type="RefSeq" id="XP_005647781.1">
    <property type="nucleotide sequence ID" value="XM_005647724.1"/>
</dbReference>
<evidence type="ECO:0000256" key="11">
    <source>
        <dbReference type="ARBA" id="ARBA00023098"/>
    </source>
</evidence>
<keyword evidence="4" id="KW-0597">Phosphoprotein</keyword>
<evidence type="ECO:0000313" key="17">
    <source>
        <dbReference type="EMBL" id="EIE23237.1"/>
    </source>
</evidence>
<evidence type="ECO:0000256" key="2">
    <source>
        <dbReference type="ARBA" id="ARBA00004651"/>
    </source>
</evidence>